<reference evidence="9 10" key="1">
    <citation type="submission" date="2019-03" db="EMBL/GenBank/DDBJ databases">
        <title>Genomic Encyclopedia of Type Strains, Phase IV (KMG-IV): sequencing the most valuable type-strain genomes for metagenomic binning, comparative biology and taxonomic classification.</title>
        <authorList>
            <person name="Goeker M."/>
        </authorList>
    </citation>
    <scope>NUCLEOTIDE SEQUENCE [LARGE SCALE GENOMIC DNA]</scope>
    <source>
        <strain evidence="9 10">DSM 19377</strain>
    </source>
</reference>
<evidence type="ECO:0000313" key="10">
    <source>
        <dbReference type="Proteomes" id="UP000295416"/>
    </source>
</evidence>
<evidence type="ECO:0000256" key="1">
    <source>
        <dbReference type="ARBA" id="ARBA00004651"/>
    </source>
</evidence>
<accession>A0A4R2NTX2</accession>
<dbReference type="PANTHER" id="PTHR42709:SF6">
    <property type="entry name" value="UNDECAPRENYL PHOSPHATE TRANSPORTER A"/>
    <property type="match status" value="1"/>
</dbReference>
<evidence type="ECO:0000256" key="6">
    <source>
        <dbReference type="ARBA" id="ARBA00023136"/>
    </source>
</evidence>
<gene>
    <name evidence="9" type="ORF">EV207_1236</name>
</gene>
<feature type="transmembrane region" description="Helical" evidence="7">
    <location>
        <begin position="143"/>
        <end position="163"/>
    </location>
</feature>
<dbReference type="InterPro" id="IPR032816">
    <property type="entry name" value="VTT_dom"/>
</dbReference>
<dbReference type="AlphaFoldDB" id="A0A4R2NTX2"/>
<evidence type="ECO:0000256" key="2">
    <source>
        <dbReference type="ARBA" id="ARBA00010792"/>
    </source>
</evidence>
<name>A0A4R2NTX2_9BACL</name>
<feature type="transmembrane region" description="Helical" evidence="7">
    <location>
        <begin position="175"/>
        <end position="196"/>
    </location>
</feature>
<evidence type="ECO:0000256" key="7">
    <source>
        <dbReference type="SAM" id="Phobius"/>
    </source>
</evidence>
<keyword evidence="6 7" id="KW-0472">Membrane</keyword>
<comment type="subcellular location">
    <subcellularLocation>
        <location evidence="1">Cell membrane</location>
        <topology evidence="1">Multi-pass membrane protein</topology>
    </subcellularLocation>
</comment>
<evidence type="ECO:0000259" key="8">
    <source>
        <dbReference type="Pfam" id="PF09335"/>
    </source>
</evidence>
<protein>
    <submittedName>
        <fullName evidence="9">Membrane protein DedA with SNARE-associated domain</fullName>
    </submittedName>
</protein>
<dbReference type="EMBL" id="SLXK01000023">
    <property type="protein sequence ID" value="TCP24835.1"/>
    <property type="molecule type" value="Genomic_DNA"/>
</dbReference>
<feature type="domain" description="VTT" evidence="8">
    <location>
        <begin position="37"/>
        <end position="163"/>
    </location>
</feature>
<organism evidence="9 10">
    <name type="scientific">Scopulibacillus darangshiensis</name>
    <dbReference type="NCBI Taxonomy" id="442528"/>
    <lineage>
        <taxon>Bacteria</taxon>
        <taxon>Bacillati</taxon>
        <taxon>Bacillota</taxon>
        <taxon>Bacilli</taxon>
        <taxon>Bacillales</taxon>
        <taxon>Sporolactobacillaceae</taxon>
        <taxon>Scopulibacillus</taxon>
    </lineage>
</organism>
<dbReference type="InterPro" id="IPR051311">
    <property type="entry name" value="DedA_domain"/>
</dbReference>
<evidence type="ECO:0000256" key="4">
    <source>
        <dbReference type="ARBA" id="ARBA00022692"/>
    </source>
</evidence>
<keyword evidence="10" id="KW-1185">Reference proteome</keyword>
<comment type="similarity">
    <text evidence="2">Belongs to the DedA family.</text>
</comment>
<dbReference type="GO" id="GO:0005886">
    <property type="term" value="C:plasma membrane"/>
    <property type="evidence" value="ECO:0007669"/>
    <property type="project" value="UniProtKB-SubCell"/>
</dbReference>
<keyword evidence="5 7" id="KW-1133">Transmembrane helix</keyword>
<evidence type="ECO:0000256" key="3">
    <source>
        <dbReference type="ARBA" id="ARBA00022475"/>
    </source>
</evidence>
<feature type="transmembrane region" description="Helical" evidence="7">
    <location>
        <begin position="55"/>
        <end position="78"/>
    </location>
</feature>
<keyword evidence="4 7" id="KW-0812">Transmembrane</keyword>
<dbReference type="Proteomes" id="UP000295416">
    <property type="component" value="Unassembled WGS sequence"/>
</dbReference>
<keyword evidence="3" id="KW-1003">Cell membrane</keyword>
<evidence type="ECO:0000313" key="9">
    <source>
        <dbReference type="EMBL" id="TCP24835.1"/>
    </source>
</evidence>
<dbReference type="Pfam" id="PF09335">
    <property type="entry name" value="VTT_dom"/>
    <property type="match status" value="1"/>
</dbReference>
<dbReference type="RefSeq" id="WP_132746871.1">
    <property type="nucleotide sequence ID" value="NZ_SLXK01000023.1"/>
</dbReference>
<dbReference type="OrthoDB" id="9813426at2"/>
<dbReference type="PANTHER" id="PTHR42709">
    <property type="entry name" value="ALKALINE PHOSPHATASE LIKE PROTEIN"/>
    <property type="match status" value="1"/>
</dbReference>
<comment type="caution">
    <text evidence="9">The sequence shown here is derived from an EMBL/GenBank/DDBJ whole genome shotgun (WGS) entry which is preliminary data.</text>
</comment>
<sequence length="205" mass="23415">MHQLVEWFGSLATALISEMGHWGIFIGMILESACIPLPSEAIMPFGGFMAAQGTLNFWLVILAGIFGNLVGSSIAFWIGRKGGYAFLQKYGHYVWLNEHHLKKAEYWFEKFGGWAVFLGRDLPIIRTFISLPAGIAHMNFKRFMLFTLFGCIPWNILLTYVGWKLGDHWQEARPYLQPLSYIALILILLWGGQLIYKNVLRKQKG</sequence>
<proteinExistence type="inferred from homology"/>
<evidence type="ECO:0000256" key="5">
    <source>
        <dbReference type="ARBA" id="ARBA00022989"/>
    </source>
</evidence>